<dbReference type="CDD" id="cd00130">
    <property type="entry name" value="PAS"/>
    <property type="match status" value="3"/>
</dbReference>
<dbReference type="InterPro" id="IPR013656">
    <property type="entry name" value="PAS_4"/>
</dbReference>
<keyword evidence="9" id="KW-1185">Reference proteome</keyword>
<dbReference type="Pfam" id="PF08447">
    <property type="entry name" value="PAS_3"/>
    <property type="match status" value="1"/>
</dbReference>
<feature type="domain" description="PAS" evidence="6">
    <location>
        <begin position="136"/>
        <end position="207"/>
    </location>
</feature>
<dbReference type="SUPFAM" id="SSF47384">
    <property type="entry name" value="Homodimeric domain of signal transducing histidine kinase"/>
    <property type="match status" value="1"/>
</dbReference>
<protein>
    <recommendedName>
        <fullName evidence="2">histidine kinase</fullName>
        <ecNumber evidence="2">2.7.13.3</ecNumber>
    </recommendedName>
</protein>
<dbReference type="PANTHER" id="PTHR43304">
    <property type="entry name" value="PHYTOCHROME-LIKE PROTEIN CPH1"/>
    <property type="match status" value="1"/>
</dbReference>
<evidence type="ECO:0000313" key="9">
    <source>
        <dbReference type="Proteomes" id="UP001517247"/>
    </source>
</evidence>
<dbReference type="NCBIfam" id="TIGR00229">
    <property type="entry name" value="sensory_box"/>
    <property type="match status" value="2"/>
</dbReference>
<dbReference type="Proteomes" id="UP001517247">
    <property type="component" value="Unassembled WGS sequence"/>
</dbReference>
<sequence length="453" mass="52964">MQTQTMEKNIGYLEELEAYQQRISNILESFTDGFFEVDANWTVTYWNVVAEELLLMPRGKILGKNLWEVYQDAIPLRFYTAYHQAVNEQVSVRFEEYFPTMKLWFEVAAFPSGEGLSVYFKDITPRKDAIHLLELEKKKYRDLFNRSPFPQWVYDRATLRFLDVNEAAVRHYGYSREEFMELCLMDIRPVEEQSVLRDILNSNVRLDAPNSTLVRHKKKNGELIDVLVEGNSVDFEGRPGRMVTIVDRTAEIRAQQVTEQSIARFDIVSKATSDAIWDWDMVTGKIVWNQGIKGIFGYRQTTFNEAWRNSRIHPDDRHWVMERLKTITLAGGKRLKIEYRFLCADGSYRNVLDRAFILFGPDGRPVRMIGSMQDITERIKHLEKIERQNAKLMEISWLQAHKVRAPLSNIIGLVNLLKEMDQDQQESHEVVARIARAAEELDNVIRKITLTSR</sequence>
<dbReference type="EMBL" id="SSHJ02000007">
    <property type="protein sequence ID" value="MFN0256685.1"/>
    <property type="molecule type" value="Genomic_DNA"/>
</dbReference>
<keyword evidence="5" id="KW-0418">Kinase</keyword>
<evidence type="ECO:0000313" key="8">
    <source>
        <dbReference type="EMBL" id="MFN0256685.1"/>
    </source>
</evidence>
<dbReference type="InterPro" id="IPR035965">
    <property type="entry name" value="PAS-like_dom_sf"/>
</dbReference>
<gene>
    <name evidence="8" type="ORF">E6A44_013940</name>
</gene>
<evidence type="ECO:0000256" key="1">
    <source>
        <dbReference type="ARBA" id="ARBA00000085"/>
    </source>
</evidence>
<dbReference type="SUPFAM" id="SSF55785">
    <property type="entry name" value="PYP-like sensor domain (PAS domain)"/>
    <property type="match status" value="3"/>
</dbReference>
<comment type="caution">
    <text evidence="8">The sequence shown here is derived from an EMBL/GenBank/DDBJ whole genome shotgun (WGS) entry which is preliminary data.</text>
</comment>
<dbReference type="InterPro" id="IPR013655">
    <property type="entry name" value="PAS_fold_3"/>
</dbReference>
<dbReference type="PROSITE" id="PS50113">
    <property type="entry name" value="PAC"/>
    <property type="match status" value="1"/>
</dbReference>
<dbReference type="InterPro" id="IPR000014">
    <property type="entry name" value="PAS"/>
</dbReference>
<dbReference type="Pfam" id="PF08448">
    <property type="entry name" value="PAS_4"/>
    <property type="match status" value="1"/>
</dbReference>
<feature type="domain" description="PAS" evidence="6">
    <location>
        <begin position="19"/>
        <end position="89"/>
    </location>
</feature>
<evidence type="ECO:0000256" key="3">
    <source>
        <dbReference type="ARBA" id="ARBA00022553"/>
    </source>
</evidence>
<dbReference type="SMART" id="SM00086">
    <property type="entry name" value="PAC"/>
    <property type="match status" value="2"/>
</dbReference>
<dbReference type="InterPro" id="IPR000700">
    <property type="entry name" value="PAS-assoc_C"/>
</dbReference>
<dbReference type="SMART" id="SM00091">
    <property type="entry name" value="PAS"/>
    <property type="match status" value="3"/>
</dbReference>
<reference evidence="8 9" key="1">
    <citation type="submission" date="2024-12" db="EMBL/GenBank/DDBJ databases">
        <authorList>
            <person name="Hu S."/>
        </authorList>
    </citation>
    <scope>NUCLEOTIDE SEQUENCE [LARGE SCALE GENOMIC DNA]</scope>
    <source>
        <strain evidence="8 9">THG-T11</strain>
    </source>
</reference>
<keyword evidence="3" id="KW-0597">Phosphoprotein</keyword>
<name>A0ABW9J9V5_9SPHI</name>
<evidence type="ECO:0000256" key="2">
    <source>
        <dbReference type="ARBA" id="ARBA00012438"/>
    </source>
</evidence>
<accession>A0ABW9J9V5</accession>
<dbReference type="CDD" id="cd00082">
    <property type="entry name" value="HisKA"/>
    <property type="match status" value="1"/>
</dbReference>
<dbReference type="InterPro" id="IPR036097">
    <property type="entry name" value="HisK_dim/P_sf"/>
</dbReference>
<evidence type="ECO:0000259" key="6">
    <source>
        <dbReference type="PROSITE" id="PS50112"/>
    </source>
</evidence>
<organism evidence="8 9">
    <name type="scientific">Pedobacter ureilyticus</name>
    <dbReference type="NCBI Taxonomy" id="1393051"/>
    <lineage>
        <taxon>Bacteria</taxon>
        <taxon>Pseudomonadati</taxon>
        <taxon>Bacteroidota</taxon>
        <taxon>Sphingobacteriia</taxon>
        <taxon>Sphingobacteriales</taxon>
        <taxon>Sphingobacteriaceae</taxon>
        <taxon>Pedobacter</taxon>
    </lineage>
</organism>
<dbReference type="InterPro" id="IPR003661">
    <property type="entry name" value="HisK_dim/P_dom"/>
</dbReference>
<dbReference type="Pfam" id="PF13188">
    <property type="entry name" value="PAS_8"/>
    <property type="match status" value="1"/>
</dbReference>
<proteinExistence type="predicted"/>
<keyword evidence="4" id="KW-0808">Transferase</keyword>
<evidence type="ECO:0000256" key="4">
    <source>
        <dbReference type="ARBA" id="ARBA00022679"/>
    </source>
</evidence>
<dbReference type="PROSITE" id="PS50112">
    <property type="entry name" value="PAS"/>
    <property type="match status" value="2"/>
</dbReference>
<dbReference type="Gene3D" id="1.10.287.130">
    <property type="match status" value="1"/>
</dbReference>
<feature type="domain" description="PAC" evidence="7">
    <location>
        <begin position="335"/>
        <end position="387"/>
    </location>
</feature>
<evidence type="ECO:0000259" key="7">
    <source>
        <dbReference type="PROSITE" id="PS50113"/>
    </source>
</evidence>
<dbReference type="EC" id="2.7.13.3" evidence="2"/>
<dbReference type="InterPro" id="IPR052162">
    <property type="entry name" value="Sensor_kinase/Photoreceptor"/>
</dbReference>
<comment type="catalytic activity">
    <reaction evidence="1">
        <text>ATP + protein L-histidine = ADP + protein N-phospho-L-histidine.</text>
        <dbReference type="EC" id="2.7.13.3"/>
    </reaction>
</comment>
<dbReference type="Gene3D" id="3.30.450.20">
    <property type="entry name" value="PAS domain"/>
    <property type="match status" value="3"/>
</dbReference>
<evidence type="ECO:0000256" key="5">
    <source>
        <dbReference type="ARBA" id="ARBA00022777"/>
    </source>
</evidence>
<dbReference type="PANTHER" id="PTHR43304:SF1">
    <property type="entry name" value="PAC DOMAIN-CONTAINING PROTEIN"/>
    <property type="match status" value="1"/>
</dbReference>
<dbReference type="InterPro" id="IPR001610">
    <property type="entry name" value="PAC"/>
</dbReference>